<dbReference type="InterPro" id="IPR042252">
    <property type="entry name" value="MtfA_N"/>
</dbReference>
<name>A0A5C8NZ80_9BURK</name>
<keyword evidence="2" id="KW-1185">Reference proteome</keyword>
<dbReference type="GO" id="GO:0005829">
    <property type="term" value="C:cytosol"/>
    <property type="evidence" value="ECO:0007669"/>
    <property type="project" value="TreeGrafter"/>
</dbReference>
<gene>
    <name evidence="1" type="ORF">FHP08_07575</name>
</gene>
<comment type="caution">
    <text evidence="1">The sequence shown here is derived from an EMBL/GenBank/DDBJ whole genome shotgun (WGS) entry which is preliminary data.</text>
</comment>
<reference evidence="1 2" key="1">
    <citation type="submission" date="2019-06" db="EMBL/GenBank/DDBJ databases">
        <title>Quisquiliibacterium sp. nov., isolated from a maize field.</title>
        <authorList>
            <person name="Lin S.-Y."/>
            <person name="Tsai C.-F."/>
            <person name="Young C.-C."/>
        </authorList>
    </citation>
    <scope>NUCLEOTIDE SEQUENCE [LARGE SCALE GENOMIC DNA]</scope>
    <source>
        <strain evidence="1 2">CC-CFT501</strain>
    </source>
</reference>
<dbReference type="InterPro" id="IPR010384">
    <property type="entry name" value="MtfA_fam"/>
</dbReference>
<dbReference type="Gene3D" id="3.40.390.10">
    <property type="entry name" value="Collagenase (Catalytic Domain)"/>
    <property type="match status" value="1"/>
</dbReference>
<dbReference type="GO" id="GO:0008237">
    <property type="term" value="F:metallopeptidase activity"/>
    <property type="evidence" value="ECO:0007669"/>
    <property type="project" value="InterPro"/>
</dbReference>
<dbReference type="CDD" id="cd20169">
    <property type="entry name" value="Peptidase_M90_mtfA"/>
    <property type="match status" value="1"/>
</dbReference>
<dbReference type="PANTHER" id="PTHR30164:SF2">
    <property type="entry name" value="PROTEIN MTFA"/>
    <property type="match status" value="1"/>
</dbReference>
<dbReference type="GO" id="GO:0004177">
    <property type="term" value="F:aminopeptidase activity"/>
    <property type="evidence" value="ECO:0007669"/>
    <property type="project" value="TreeGrafter"/>
</dbReference>
<accession>A0A5C8NZ80</accession>
<dbReference type="InterPro" id="IPR024079">
    <property type="entry name" value="MetalloPept_cat_dom_sf"/>
</dbReference>
<evidence type="ECO:0000313" key="1">
    <source>
        <dbReference type="EMBL" id="TXL66430.1"/>
    </source>
</evidence>
<protein>
    <submittedName>
        <fullName evidence="1">Zinc-dependent peptidase</fullName>
    </submittedName>
</protein>
<dbReference type="SUPFAM" id="SSF55486">
    <property type="entry name" value="Metalloproteases ('zincins'), catalytic domain"/>
    <property type="match status" value="1"/>
</dbReference>
<dbReference type="Pfam" id="PF06167">
    <property type="entry name" value="Peptidase_M90"/>
    <property type="match status" value="1"/>
</dbReference>
<evidence type="ECO:0000313" key="2">
    <source>
        <dbReference type="Proteomes" id="UP000321548"/>
    </source>
</evidence>
<sequence>MPWLGHLDAAGLARLRELSAGFLAAKTITGAAGFEVDDRVRVAIAAQACLPILKLGLAAYDDFVEIVVYPDRFLVSRSQVDEAGVVHESTDELAGEAMERGPVVLSWPDADPNADADPASRGWNVVIHEFAHKLDMLDGEPDGVPPLPARRRAAWTREIEGAWESFCGMLDRLEESIPRHVDPESPQGEAWYASLPLDPYAATDVGEFFAVAAEAFFVDPEPLAEVFPDLYRLLTDYFGQDPRSAVR</sequence>
<dbReference type="Gene3D" id="1.10.472.150">
    <property type="entry name" value="Glucose-regulated metallo-peptidase M90, N-terminal domain"/>
    <property type="match status" value="1"/>
</dbReference>
<dbReference type="Proteomes" id="UP000321548">
    <property type="component" value="Unassembled WGS sequence"/>
</dbReference>
<dbReference type="AlphaFoldDB" id="A0A5C8NZ80"/>
<dbReference type="EMBL" id="VDUY01000003">
    <property type="protein sequence ID" value="TXL66430.1"/>
    <property type="molecule type" value="Genomic_DNA"/>
</dbReference>
<dbReference type="PANTHER" id="PTHR30164">
    <property type="entry name" value="MTFA PEPTIDASE"/>
    <property type="match status" value="1"/>
</dbReference>
<proteinExistence type="predicted"/>
<dbReference type="OrthoDB" id="9786424at2"/>
<organism evidence="1 2">
    <name type="scientific">Zeimonas arvi</name>
    <dbReference type="NCBI Taxonomy" id="2498847"/>
    <lineage>
        <taxon>Bacteria</taxon>
        <taxon>Pseudomonadati</taxon>
        <taxon>Pseudomonadota</taxon>
        <taxon>Betaproteobacteria</taxon>
        <taxon>Burkholderiales</taxon>
        <taxon>Burkholderiaceae</taxon>
        <taxon>Zeimonas</taxon>
    </lineage>
</organism>